<proteinExistence type="predicted"/>
<comment type="caution">
    <text evidence="1">The sequence shown here is derived from an EMBL/GenBank/DDBJ whole genome shotgun (WGS) entry which is preliminary data.</text>
</comment>
<dbReference type="AlphaFoldDB" id="A0A2P6N0C8"/>
<dbReference type="SUPFAM" id="SSF56112">
    <property type="entry name" value="Protein kinase-like (PK-like)"/>
    <property type="match status" value="1"/>
</dbReference>
<keyword evidence="2" id="KW-1185">Reference proteome</keyword>
<evidence type="ECO:0000313" key="1">
    <source>
        <dbReference type="EMBL" id="PRP77416.1"/>
    </source>
</evidence>
<dbReference type="InterPro" id="IPR011009">
    <property type="entry name" value="Kinase-like_dom_sf"/>
</dbReference>
<dbReference type="OrthoDB" id="5979581at2759"/>
<name>A0A2P6N0C8_9EUKA</name>
<accession>A0A2P6N0C8</accession>
<organism evidence="1 2">
    <name type="scientific">Planoprotostelium fungivorum</name>
    <dbReference type="NCBI Taxonomy" id="1890364"/>
    <lineage>
        <taxon>Eukaryota</taxon>
        <taxon>Amoebozoa</taxon>
        <taxon>Evosea</taxon>
        <taxon>Variosea</taxon>
        <taxon>Cavosteliida</taxon>
        <taxon>Cavosteliaceae</taxon>
        <taxon>Planoprotostelium</taxon>
    </lineage>
</organism>
<dbReference type="EMBL" id="MDYQ01000265">
    <property type="protein sequence ID" value="PRP77416.1"/>
    <property type="molecule type" value="Genomic_DNA"/>
</dbReference>
<reference evidence="1 2" key="1">
    <citation type="journal article" date="2018" name="Genome Biol. Evol.">
        <title>Multiple Roots of Fruiting Body Formation in Amoebozoa.</title>
        <authorList>
            <person name="Hillmann F."/>
            <person name="Forbes G."/>
            <person name="Novohradska S."/>
            <person name="Ferling I."/>
            <person name="Riege K."/>
            <person name="Groth M."/>
            <person name="Westermann M."/>
            <person name="Marz M."/>
            <person name="Spaller T."/>
            <person name="Winckler T."/>
            <person name="Schaap P."/>
            <person name="Glockner G."/>
        </authorList>
    </citation>
    <scope>NUCLEOTIDE SEQUENCE [LARGE SCALE GENOMIC DNA]</scope>
    <source>
        <strain evidence="1 2">Jena</strain>
    </source>
</reference>
<dbReference type="InParanoid" id="A0A2P6N0C8"/>
<feature type="non-terminal residue" evidence="1">
    <location>
        <position position="1"/>
    </location>
</feature>
<sequence>TKDIRQQISRCDLRFPPFAWAGKSQESVDFIRDVLVPDVDKRKTAAELLGHPWLNLEEKTEEAD</sequence>
<protein>
    <submittedName>
        <fullName evidence="1">Uncharacterized protein</fullName>
    </submittedName>
</protein>
<gene>
    <name evidence="1" type="ORF">PROFUN_14269</name>
</gene>
<dbReference type="Proteomes" id="UP000241769">
    <property type="component" value="Unassembled WGS sequence"/>
</dbReference>
<dbReference type="Gene3D" id="1.10.510.10">
    <property type="entry name" value="Transferase(Phosphotransferase) domain 1"/>
    <property type="match status" value="1"/>
</dbReference>
<evidence type="ECO:0000313" key="2">
    <source>
        <dbReference type="Proteomes" id="UP000241769"/>
    </source>
</evidence>